<dbReference type="InterPro" id="IPR008920">
    <property type="entry name" value="TF_FadR/GntR_C"/>
</dbReference>
<dbReference type="SUPFAM" id="SSF46785">
    <property type="entry name" value="Winged helix' DNA-binding domain"/>
    <property type="match status" value="1"/>
</dbReference>
<dbReference type="CDD" id="cd07377">
    <property type="entry name" value="WHTH_GntR"/>
    <property type="match status" value="1"/>
</dbReference>
<dbReference type="EMBL" id="FQVN01000002">
    <property type="protein sequence ID" value="SHF12648.1"/>
    <property type="molecule type" value="Genomic_DNA"/>
</dbReference>
<dbReference type="Gene3D" id="1.20.120.530">
    <property type="entry name" value="GntR ligand-binding domain-like"/>
    <property type="match status" value="1"/>
</dbReference>
<dbReference type="SUPFAM" id="SSF48008">
    <property type="entry name" value="GntR ligand-binding domain-like"/>
    <property type="match status" value="1"/>
</dbReference>
<dbReference type="PROSITE" id="PS50949">
    <property type="entry name" value="HTH_GNTR"/>
    <property type="match status" value="1"/>
</dbReference>
<dbReference type="InterPro" id="IPR011711">
    <property type="entry name" value="GntR_C"/>
</dbReference>
<dbReference type="Proteomes" id="UP000184501">
    <property type="component" value="Unassembled WGS sequence"/>
</dbReference>
<accession>A0A1M4Z3W5</accession>
<dbReference type="InterPro" id="IPR000524">
    <property type="entry name" value="Tscrpt_reg_HTH_GntR"/>
</dbReference>
<protein>
    <submittedName>
        <fullName evidence="5">DNA-binding transcriptional regulator, GntR family</fullName>
    </submittedName>
</protein>
<dbReference type="GO" id="GO:0003700">
    <property type="term" value="F:DNA-binding transcription factor activity"/>
    <property type="evidence" value="ECO:0007669"/>
    <property type="project" value="InterPro"/>
</dbReference>
<dbReference type="AlphaFoldDB" id="A0A1M4Z3W5"/>
<dbReference type="InterPro" id="IPR036390">
    <property type="entry name" value="WH_DNA-bd_sf"/>
</dbReference>
<evidence type="ECO:0000313" key="5">
    <source>
        <dbReference type="EMBL" id="SHF12648.1"/>
    </source>
</evidence>
<gene>
    <name evidence="5" type="ORF">SAMN05444320_102589</name>
</gene>
<reference evidence="5 6" key="1">
    <citation type="submission" date="2016-11" db="EMBL/GenBank/DDBJ databases">
        <authorList>
            <person name="Jaros S."/>
            <person name="Januszkiewicz K."/>
            <person name="Wedrychowicz H."/>
        </authorList>
    </citation>
    <scope>NUCLEOTIDE SEQUENCE [LARGE SCALE GENOMIC DNA]</scope>
    <source>
        <strain evidence="5 6">DSM 44523</strain>
    </source>
</reference>
<evidence type="ECO:0000256" key="2">
    <source>
        <dbReference type="ARBA" id="ARBA00023125"/>
    </source>
</evidence>
<feature type="domain" description="HTH gntR-type" evidence="4">
    <location>
        <begin position="13"/>
        <end position="80"/>
    </location>
</feature>
<evidence type="ECO:0000259" key="4">
    <source>
        <dbReference type="PROSITE" id="PS50949"/>
    </source>
</evidence>
<organism evidence="5 6">
    <name type="scientific">Streptoalloteichus hindustanus</name>
    <dbReference type="NCBI Taxonomy" id="2017"/>
    <lineage>
        <taxon>Bacteria</taxon>
        <taxon>Bacillati</taxon>
        <taxon>Actinomycetota</taxon>
        <taxon>Actinomycetes</taxon>
        <taxon>Pseudonocardiales</taxon>
        <taxon>Pseudonocardiaceae</taxon>
        <taxon>Streptoalloteichus</taxon>
    </lineage>
</organism>
<dbReference type="Gene3D" id="1.10.10.10">
    <property type="entry name" value="Winged helix-like DNA-binding domain superfamily/Winged helix DNA-binding domain"/>
    <property type="match status" value="1"/>
</dbReference>
<dbReference type="GO" id="GO:0003677">
    <property type="term" value="F:DNA binding"/>
    <property type="evidence" value="ECO:0007669"/>
    <property type="project" value="UniProtKB-KW"/>
</dbReference>
<name>A0A1M4Z3W5_STRHI</name>
<sequence length="220" mass="24167">MVNLTSSERLSVSSLREQAHRMIRTAVVTGEIRPGRIYSALQLAAQLGVSVTPVREAMLELVREGLLEPVRNRGYRVVELADADIAEIYEIRELLEVPALIRVAGRVPAAEEPRLRALVATMQRAADDGDLPTFLEADRDFHLTLLALAGNRRLVEMVGLLRDQTRLYGAGQLAHGGGLRDSADQHAGLLDALLAGDGERARDLMHEHLVYTHDVLTPDS</sequence>
<evidence type="ECO:0000256" key="1">
    <source>
        <dbReference type="ARBA" id="ARBA00023015"/>
    </source>
</evidence>
<proteinExistence type="predicted"/>
<keyword evidence="3" id="KW-0804">Transcription</keyword>
<dbReference type="InterPro" id="IPR036388">
    <property type="entry name" value="WH-like_DNA-bd_sf"/>
</dbReference>
<keyword evidence="1" id="KW-0805">Transcription regulation</keyword>
<dbReference type="Pfam" id="PF00392">
    <property type="entry name" value="GntR"/>
    <property type="match status" value="1"/>
</dbReference>
<evidence type="ECO:0000313" key="6">
    <source>
        <dbReference type="Proteomes" id="UP000184501"/>
    </source>
</evidence>
<evidence type="ECO:0000256" key="3">
    <source>
        <dbReference type="ARBA" id="ARBA00023163"/>
    </source>
</evidence>
<keyword evidence="6" id="KW-1185">Reference proteome</keyword>
<dbReference type="OrthoDB" id="3864082at2"/>
<dbReference type="PANTHER" id="PTHR43537:SF45">
    <property type="entry name" value="GNTR FAMILY REGULATORY PROTEIN"/>
    <property type="match status" value="1"/>
</dbReference>
<dbReference type="Pfam" id="PF07729">
    <property type="entry name" value="FCD"/>
    <property type="match status" value="1"/>
</dbReference>
<dbReference type="SMART" id="SM00345">
    <property type="entry name" value="HTH_GNTR"/>
    <property type="match status" value="1"/>
</dbReference>
<dbReference type="STRING" id="2017.SAMN05444320_102589"/>
<keyword evidence="2 5" id="KW-0238">DNA-binding</keyword>
<dbReference type="SMART" id="SM00895">
    <property type="entry name" value="FCD"/>
    <property type="match status" value="1"/>
</dbReference>
<dbReference type="PANTHER" id="PTHR43537">
    <property type="entry name" value="TRANSCRIPTIONAL REGULATOR, GNTR FAMILY"/>
    <property type="match status" value="1"/>
</dbReference>